<dbReference type="InterPro" id="IPR036834">
    <property type="entry name" value="Bcl-2-like_sf"/>
</dbReference>
<comment type="similarity">
    <text evidence="1">Belongs to the Bcl-2 family.</text>
</comment>
<evidence type="ECO:0000256" key="1">
    <source>
        <dbReference type="ARBA" id="ARBA00009458"/>
    </source>
</evidence>
<feature type="compositionally biased region" description="Pro residues" evidence="2">
    <location>
        <begin position="512"/>
        <end position="521"/>
    </location>
</feature>
<dbReference type="SUPFAM" id="SSF56854">
    <property type="entry name" value="Bcl-2 inhibitors of programmed cell death"/>
    <property type="match status" value="1"/>
</dbReference>
<comment type="caution">
    <text evidence="5">The sequence shown here is derived from an EMBL/GenBank/DDBJ whole genome shotgun (WGS) entry which is preliminary data.</text>
</comment>
<keyword evidence="6" id="KW-1185">Reference proteome</keyword>
<keyword evidence="3" id="KW-1133">Transmembrane helix</keyword>
<dbReference type="PANTHER" id="PTHR15758">
    <property type="entry name" value="BCL-2-LIKE PROTEIN 13"/>
    <property type="match status" value="1"/>
</dbReference>
<gene>
    <name evidence="5" type="ORF">AALO_G00156280</name>
</gene>
<protein>
    <recommendedName>
        <fullName evidence="4">Bcl-2 Bcl-2 homology region 1-3 domain-containing protein</fullName>
    </recommendedName>
</protein>
<dbReference type="InterPro" id="IPR042398">
    <property type="entry name" value="BCL2L13"/>
</dbReference>
<dbReference type="Gene3D" id="1.10.437.10">
    <property type="entry name" value="Blc2-like"/>
    <property type="match status" value="1"/>
</dbReference>
<sequence length="596" mass="62818">MHRGTHVAGPEIEESGFAANKEKAAMDPVQPTTVPEGFRYETRYVVLSYLGLPPALRPSAARPTSAEGGDLQEEQRERNRRIKSEIDSELNLLEEEIAASSSTTGFDRLSSPVFSPAQGDSSVEDSLAVLGDRVAQDLDPYLANATHTLLSGSLDYESFRNAVQDVCSHTQEGWNQVLVPLVLLQRLQDEGESVATVLSLGMRFLEDAQADFIIQQGGWGAVFSLEEAEDTGVIIAEDSNDIYILSGEQLPPDHLSPPASLLATAESSGPASWQTESLAASLVSGHESWAQVGIMDPEDAKSLDSNEGVVALAEERSENNSSNSDIVHVEREEAELLAEGEELQESMMSVLGTESELAELRAEQKQEEDGAAAVAAAAAPLSHTALLPDAPQPLLVLEEPVVLEAPASLEAVPSLPVSAATEAPPEPVPESKPEPPAPVSAPAPEPPLEAPSAAPVVESPRPPSPVAPPAPVPAPEPQPEPALEPVPEPVPEPVVEPVVIPEPVPVQEAQPEVPPEVPEPTPAEVAAAPVLESPVPPPVEVLVQTQAAEPTGEPEPEPEPEPKPESSELPVLLYGGAALVLMAAIAAYGVLAYRKK</sequence>
<evidence type="ECO:0000313" key="6">
    <source>
        <dbReference type="Proteomes" id="UP000823561"/>
    </source>
</evidence>
<feature type="compositionally biased region" description="Low complexity" evidence="2">
    <location>
        <begin position="56"/>
        <end position="66"/>
    </location>
</feature>
<feature type="domain" description="Bcl-2 Bcl-2 homology region 1-3" evidence="4">
    <location>
        <begin position="127"/>
        <end position="219"/>
    </location>
</feature>
<dbReference type="Proteomes" id="UP000823561">
    <property type="component" value="Chromosome 11"/>
</dbReference>
<proteinExistence type="inferred from homology"/>
<evidence type="ECO:0000313" key="5">
    <source>
        <dbReference type="EMBL" id="KAG5273850.1"/>
    </source>
</evidence>
<reference evidence="5" key="1">
    <citation type="submission" date="2020-10" db="EMBL/GenBank/DDBJ databases">
        <title>Chromosome-scale genome assembly of the Allis shad, Alosa alosa.</title>
        <authorList>
            <person name="Margot Z."/>
            <person name="Christophe K."/>
            <person name="Cabau C."/>
            <person name="Louis A."/>
            <person name="Berthelot C."/>
            <person name="Parey E."/>
            <person name="Roest Crollius H."/>
            <person name="Montfort J."/>
            <person name="Robinson-Rechavi M."/>
            <person name="Bucao C."/>
            <person name="Bouchez O."/>
            <person name="Gislard M."/>
            <person name="Lluch J."/>
            <person name="Milhes M."/>
            <person name="Lampietro C."/>
            <person name="Lopez Roques C."/>
            <person name="Donnadieu C."/>
            <person name="Braasch I."/>
            <person name="Desvignes T."/>
            <person name="Postlethwait J."/>
            <person name="Bobe J."/>
            <person name="Guiguen Y."/>
        </authorList>
    </citation>
    <scope>NUCLEOTIDE SEQUENCE</scope>
    <source>
        <strain evidence="5">M-15738</strain>
        <tissue evidence="5">Blood</tissue>
    </source>
</reference>
<dbReference type="PANTHER" id="PTHR15758:SF2">
    <property type="entry name" value="BCL-2-LIKE PROTEIN 13"/>
    <property type="match status" value="1"/>
</dbReference>
<accession>A0AAV6GGC2</accession>
<feature type="compositionally biased region" description="Basic and acidic residues" evidence="2">
    <location>
        <begin position="73"/>
        <end position="83"/>
    </location>
</feature>
<dbReference type="GO" id="GO:0005739">
    <property type="term" value="C:mitochondrion"/>
    <property type="evidence" value="ECO:0007669"/>
    <property type="project" value="TreeGrafter"/>
</dbReference>
<dbReference type="AlphaFoldDB" id="A0AAV6GGC2"/>
<dbReference type="GO" id="GO:0006915">
    <property type="term" value="P:apoptotic process"/>
    <property type="evidence" value="ECO:0007669"/>
    <property type="project" value="InterPro"/>
</dbReference>
<organism evidence="5 6">
    <name type="scientific">Alosa alosa</name>
    <name type="common">allis shad</name>
    <dbReference type="NCBI Taxonomy" id="278164"/>
    <lineage>
        <taxon>Eukaryota</taxon>
        <taxon>Metazoa</taxon>
        <taxon>Chordata</taxon>
        <taxon>Craniata</taxon>
        <taxon>Vertebrata</taxon>
        <taxon>Euteleostomi</taxon>
        <taxon>Actinopterygii</taxon>
        <taxon>Neopterygii</taxon>
        <taxon>Teleostei</taxon>
        <taxon>Clupei</taxon>
        <taxon>Clupeiformes</taxon>
        <taxon>Clupeoidei</taxon>
        <taxon>Clupeidae</taxon>
        <taxon>Alosa</taxon>
    </lineage>
</organism>
<keyword evidence="3" id="KW-0812">Transmembrane</keyword>
<feature type="region of interest" description="Disordered" evidence="2">
    <location>
        <begin position="56"/>
        <end position="83"/>
    </location>
</feature>
<feature type="region of interest" description="Disordered" evidence="2">
    <location>
        <begin position="1"/>
        <end position="30"/>
    </location>
</feature>
<dbReference type="EMBL" id="JADWDJ010000011">
    <property type="protein sequence ID" value="KAG5273850.1"/>
    <property type="molecule type" value="Genomic_DNA"/>
</dbReference>
<feature type="region of interest" description="Disordered" evidence="2">
    <location>
        <begin position="414"/>
        <end position="522"/>
    </location>
</feature>
<name>A0AAV6GGC2_9TELE</name>
<dbReference type="GO" id="GO:0042981">
    <property type="term" value="P:regulation of apoptotic process"/>
    <property type="evidence" value="ECO:0007669"/>
    <property type="project" value="InterPro"/>
</dbReference>
<dbReference type="Pfam" id="PF00452">
    <property type="entry name" value="Bcl-2"/>
    <property type="match status" value="1"/>
</dbReference>
<feature type="region of interest" description="Disordered" evidence="2">
    <location>
        <begin position="543"/>
        <end position="569"/>
    </location>
</feature>
<feature type="compositionally biased region" description="Low complexity" evidence="2">
    <location>
        <begin position="450"/>
        <end position="459"/>
    </location>
</feature>
<keyword evidence="3" id="KW-0472">Membrane</keyword>
<dbReference type="InterPro" id="IPR046371">
    <property type="entry name" value="Bcl-2_BH1-3"/>
</dbReference>
<dbReference type="GO" id="GO:0016020">
    <property type="term" value="C:membrane"/>
    <property type="evidence" value="ECO:0007669"/>
    <property type="project" value="TreeGrafter"/>
</dbReference>
<feature type="transmembrane region" description="Helical" evidence="3">
    <location>
        <begin position="571"/>
        <end position="593"/>
    </location>
</feature>
<feature type="compositionally biased region" description="Pro residues" evidence="2">
    <location>
        <begin position="424"/>
        <end position="449"/>
    </location>
</feature>
<feature type="compositionally biased region" description="Pro residues" evidence="2">
    <location>
        <begin position="460"/>
        <end position="504"/>
    </location>
</feature>
<evidence type="ECO:0000256" key="3">
    <source>
        <dbReference type="SAM" id="Phobius"/>
    </source>
</evidence>
<evidence type="ECO:0000256" key="2">
    <source>
        <dbReference type="SAM" id="MobiDB-lite"/>
    </source>
</evidence>
<evidence type="ECO:0000259" key="4">
    <source>
        <dbReference type="Pfam" id="PF00452"/>
    </source>
</evidence>